<name>A0A930EEH9_9FIRM</name>
<gene>
    <name evidence="1" type="ORF">HXM71_05675</name>
</gene>
<evidence type="ECO:0008006" key="3">
    <source>
        <dbReference type="Google" id="ProtNLM"/>
    </source>
</evidence>
<sequence>MIELRNDPSVKYSYDEWLEFFRENDQHRLQIDFSKEATLPSDIKALILPSVSAFQIGEHSDGIHLLKAAEAFARKFDEPTYPEVMKLFIREENFHSSYLGEFMRYHELPLRKSNFLDRTFRRLRRRSDLRPEVVTLVTAEIIALSYYSALSDATDSPALKRICAQMLHDELPHVIFQSYTLGHFKESKWLKLQRQLLMRAATIAVWTAYGKLFRAAGWTYSKFKQENLGYLRESEDMASDIALRLASEIEQQRS</sequence>
<accession>A0A930EEH9</accession>
<dbReference type="SUPFAM" id="SSF47240">
    <property type="entry name" value="Ferritin-like"/>
    <property type="match status" value="1"/>
</dbReference>
<protein>
    <recommendedName>
        <fullName evidence="3">Ferritin-like domain-containing protein</fullName>
    </recommendedName>
</protein>
<dbReference type="InterPro" id="IPR012348">
    <property type="entry name" value="RNR-like"/>
</dbReference>
<comment type="caution">
    <text evidence="1">The sequence shown here is derived from an EMBL/GenBank/DDBJ whole genome shotgun (WGS) entry which is preliminary data.</text>
</comment>
<proteinExistence type="predicted"/>
<dbReference type="InterPro" id="IPR009078">
    <property type="entry name" value="Ferritin-like_SF"/>
</dbReference>
<dbReference type="EMBL" id="JABZQH010000204">
    <property type="protein sequence ID" value="MBF1352588.1"/>
    <property type="molecule type" value="Genomic_DNA"/>
</dbReference>
<organism evidence="1 2">
    <name type="scientific">Mogibacterium diversum</name>
    <dbReference type="NCBI Taxonomy" id="114527"/>
    <lineage>
        <taxon>Bacteria</taxon>
        <taxon>Bacillati</taxon>
        <taxon>Bacillota</taxon>
        <taxon>Clostridia</taxon>
        <taxon>Peptostreptococcales</taxon>
        <taxon>Anaerovoracaceae</taxon>
        <taxon>Mogibacterium</taxon>
    </lineage>
</organism>
<evidence type="ECO:0000313" key="2">
    <source>
        <dbReference type="Proteomes" id="UP000722050"/>
    </source>
</evidence>
<dbReference type="GO" id="GO:0016491">
    <property type="term" value="F:oxidoreductase activity"/>
    <property type="evidence" value="ECO:0007669"/>
    <property type="project" value="InterPro"/>
</dbReference>
<evidence type="ECO:0000313" key="1">
    <source>
        <dbReference type="EMBL" id="MBF1352588.1"/>
    </source>
</evidence>
<reference evidence="1" key="1">
    <citation type="submission" date="2020-04" db="EMBL/GenBank/DDBJ databases">
        <title>Deep metagenomics examines the oral microbiome during advanced dental caries in children, revealing novel taxa and co-occurrences with host molecules.</title>
        <authorList>
            <person name="Baker J.L."/>
            <person name="Morton J.T."/>
            <person name="Dinis M."/>
            <person name="Alvarez R."/>
            <person name="Tran N.C."/>
            <person name="Knight R."/>
            <person name="Edlund A."/>
        </authorList>
    </citation>
    <scope>NUCLEOTIDE SEQUENCE</scope>
    <source>
        <strain evidence="1">JCVI_24_bin.8</strain>
    </source>
</reference>
<dbReference type="Gene3D" id="1.10.620.20">
    <property type="entry name" value="Ribonucleotide Reductase, subunit A"/>
    <property type="match status" value="1"/>
</dbReference>
<dbReference type="AlphaFoldDB" id="A0A930EEH9"/>
<dbReference type="Proteomes" id="UP000722050">
    <property type="component" value="Unassembled WGS sequence"/>
</dbReference>